<organism evidence="1 2">
    <name type="scientific">Bacillus selenitireducens (strain ATCC 700615 / DSM 15326 / MLS10)</name>
    <dbReference type="NCBI Taxonomy" id="439292"/>
    <lineage>
        <taxon>Bacteria</taxon>
        <taxon>Bacillati</taxon>
        <taxon>Bacillota</taxon>
        <taxon>Bacilli</taxon>
        <taxon>Bacillales</taxon>
        <taxon>Bacillaceae</taxon>
        <taxon>Salisediminibacterium</taxon>
    </lineage>
</organism>
<evidence type="ECO:0008006" key="3">
    <source>
        <dbReference type="Google" id="ProtNLM"/>
    </source>
</evidence>
<dbReference type="OrthoDB" id="2352913at2"/>
<dbReference type="STRING" id="439292.Bsel_3242"/>
<dbReference type="eggNOG" id="COG2120">
    <property type="taxonomic scope" value="Bacteria"/>
</dbReference>
<protein>
    <recommendedName>
        <fullName evidence="3">DUF1806 domain-containing protein</fullName>
    </recommendedName>
</protein>
<dbReference type="Proteomes" id="UP000000271">
    <property type="component" value="Chromosome"/>
</dbReference>
<dbReference type="InterPro" id="IPR036492">
    <property type="entry name" value="YojF_sf"/>
</dbReference>
<dbReference type="InterPro" id="IPR014934">
    <property type="entry name" value="DUF1806"/>
</dbReference>
<dbReference type="EMBL" id="CP001791">
    <property type="protein sequence ID" value="ADI00724.1"/>
    <property type="molecule type" value="Genomic_DNA"/>
</dbReference>
<name>D6Y1D7_BACIE</name>
<dbReference type="KEGG" id="bse:Bsel_3242"/>
<evidence type="ECO:0000313" key="1">
    <source>
        <dbReference type="EMBL" id="ADI00724.1"/>
    </source>
</evidence>
<reference evidence="1" key="1">
    <citation type="submission" date="2009-10" db="EMBL/GenBank/DDBJ databases">
        <title>Complete sequence of Bacillus selenitireducens MLS10.</title>
        <authorList>
            <consortium name="US DOE Joint Genome Institute"/>
            <person name="Lucas S."/>
            <person name="Copeland A."/>
            <person name="Lapidus A."/>
            <person name="Glavina del Rio T."/>
            <person name="Dalin E."/>
            <person name="Tice H."/>
            <person name="Bruce D."/>
            <person name="Goodwin L."/>
            <person name="Pitluck S."/>
            <person name="Sims D."/>
            <person name="Brettin T."/>
            <person name="Detter J.C."/>
            <person name="Han C."/>
            <person name="Larimer F."/>
            <person name="Land M."/>
            <person name="Hauser L."/>
            <person name="Kyrpides N."/>
            <person name="Ovchinnikova G."/>
            <person name="Stolz J."/>
        </authorList>
    </citation>
    <scope>NUCLEOTIDE SEQUENCE [LARGE SCALE GENOMIC DNA]</scope>
    <source>
        <strain evidence="1">MLS10</strain>
    </source>
</reference>
<gene>
    <name evidence="1" type="ordered locus">Bsel_3242</name>
</gene>
<dbReference type="Pfam" id="PF08830">
    <property type="entry name" value="DUF1806"/>
    <property type="match status" value="1"/>
</dbReference>
<dbReference type="SUPFAM" id="SSF89442">
    <property type="entry name" value="Hypothetical protein YojF"/>
    <property type="match status" value="1"/>
</dbReference>
<proteinExistence type="predicted"/>
<dbReference type="HOGENOM" id="CLU_135679_0_0_9"/>
<dbReference type="Gene3D" id="2.70.180.10">
    <property type="entry name" value="Hypothetical protein YojF"/>
    <property type="match status" value="1"/>
</dbReference>
<dbReference type="RefSeq" id="WP_013174128.1">
    <property type="nucleotide sequence ID" value="NC_014219.1"/>
</dbReference>
<sequence length="116" mass="12536">MKPIDAKAIQATLDQWTGTPLYLHLETTNGAYASHKNAGMLSAGAFFRNAEITYERATITGDGPYRIGIETKLGWLYAEGLTDAEMTPDGALLLAGHDDEGKLAACFELSETPFPK</sequence>
<accession>D6Y1D7</accession>
<dbReference type="AlphaFoldDB" id="D6Y1D7"/>
<evidence type="ECO:0000313" key="2">
    <source>
        <dbReference type="Proteomes" id="UP000000271"/>
    </source>
</evidence>
<keyword evidence="2" id="KW-1185">Reference proteome</keyword>